<keyword evidence="1" id="KW-0193">Cuticle</keyword>
<dbReference type="InterPro" id="IPR000618">
    <property type="entry name" value="Insect_cuticle"/>
</dbReference>
<evidence type="ECO:0000256" key="2">
    <source>
        <dbReference type="SAM" id="MobiDB-lite"/>
    </source>
</evidence>
<dbReference type="PROSITE" id="PS51155">
    <property type="entry name" value="CHIT_BIND_RR_2"/>
    <property type="match status" value="1"/>
</dbReference>
<dbReference type="Proteomes" id="UP001234178">
    <property type="component" value="Unassembled WGS sequence"/>
</dbReference>
<evidence type="ECO:0000313" key="4">
    <source>
        <dbReference type="Proteomes" id="UP001234178"/>
    </source>
</evidence>
<name>A0ABQ9YTL1_9CRUS</name>
<feature type="region of interest" description="Disordered" evidence="2">
    <location>
        <begin position="38"/>
        <end position="59"/>
    </location>
</feature>
<organism evidence="3 4">
    <name type="scientific">Daphnia magna</name>
    <dbReference type="NCBI Taxonomy" id="35525"/>
    <lineage>
        <taxon>Eukaryota</taxon>
        <taxon>Metazoa</taxon>
        <taxon>Ecdysozoa</taxon>
        <taxon>Arthropoda</taxon>
        <taxon>Crustacea</taxon>
        <taxon>Branchiopoda</taxon>
        <taxon>Diplostraca</taxon>
        <taxon>Cladocera</taxon>
        <taxon>Anomopoda</taxon>
        <taxon>Daphniidae</taxon>
        <taxon>Daphnia</taxon>
    </lineage>
</organism>
<proteinExistence type="predicted"/>
<protein>
    <submittedName>
        <fullName evidence="3">Uncharacterized protein</fullName>
    </submittedName>
</protein>
<sequence>MYRISLDTLRSSLSFSWLWTLPHLQEIRNKSKVLTEPKFPRSQKQVGPKPEDIGTVSKGSYSYTSPDGVVHIINWVAEENGF</sequence>
<evidence type="ECO:0000313" key="3">
    <source>
        <dbReference type="EMBL" id="KAK4003981.1"/>
    </source>
</evidence>
<keyword evidence="4" id="KW-1185">Reference proteome</keyword>
<dbReference type="EMBL" id="JAOYFB010000001">
    <property type="protein sequence ID" value="KAK4003981.1"/>
    <property type="molecule type" value="Genomic_DNA"/>
</dbReference>
<accession>A0ABQ9YTL1</accession>
<comment type="caution">
    <text evidence="3">The sequence shown here is derived from an EMBL/GenBank/DDBJ whole genome shotgun (WGS) entry which is preliminary data.</text>
</comment>
<gene>
    <name evidence="3" type="ORF">OUZ56_005725</name>
</gene>
<reference evidence="3 4" key="1">
    <citation type="journal article" date="2023" name="Nucleic Acids Res.">
        <title>The hologenome of Daphnia magna reveals possible DNA methylation and microbiome-mediated evolution of the host genome.</title>
        <authorList>
            <person name="Chaturvedi A."/>
            <person name="Li X."/>
            <person name="Dhandapani V."/>
            <person name="Marshall H."/>
            <person name="Kissane S."/>
            <person name="Cuenca-Cambronero M."/>
            <person name="Asole G."/>
            <person name="Calvet F."/>
            <person name="Ruiz-Romero M."/>
            <person name="Marangio P."/>
            <person name="Guigo R."/>
            <person name="Rago D."/>
            <person name="Mirbahai L."/>
            <person name="Eastwood N."/>
            <person name="Colbourne J.K."/>
            <person name="Zhou J."/>
            <person name="Mallon E."/>
            <person name="Orsini L."/>
        </authorList>
    </citation>
    <scope>NUCLEOTIDE SEQUENCE [LARGE SCALE GENOMIC DNA]</scope>
    <source>
        <strain evidence="3">LRV0_1</strain>
    </source>
</reference>
<dbReference type="Pfam" id="PF00379">
    <property type="entry name" value="Chitin_bind_4"/>
    <property type="match status" value="1"/>
</dbReference>
<evidence type="ECO:0000256" key="1">
    <source>
        <dbReference type="PROSITE-ProRule" id="PRU00497"/>
    </source>
</evidence>